<organism evidence="1 2">
    <name type="scientific">Sinorhizobium americanum</name>
    <dbReference type="NCBI Taxonomy" id="194963"/>
    <lineage>
        <taxon>Bacteria</taxon>
        <taxon>Pseudomonadati</taxon>
        <taxon>Pseudomonadota</taxon>
        <taxon>Alphaproteobacteria</taxon>
        <taxon>Hyphomicrobiales</taxon>
        <taxon>Rhizobiaceae</taxon>
        <taxon>Sinorhizobium/Ensifer group</taxon>
        <taxon>Sinorhizobium</taxon>
    </lineage>
</organism>
<accession>A0A2S3YVK2</accession>
<dbReference type="AlphaFoldDB" id="A0A2S3YVK2"/>
<dbReference type="EMBL" id="LODU01000001">
    <property type="protein sequence ID" value="POH35682.1"/>
    <property type="molecule type" value="Genomic_DNA"/>
</dbReference>
<protein>
    <submittedName>
        <fullName evidence="1">Uncharacterized protein</fullName>
    </submittedName>
</protein>
<reference evidence="1 2" key="1">
    <citation type="journal article" date="2014" name="Syst. Appl. Microbiol.">
        <title>Microsymbionts of Phaseolus vulgaris in acid and alkaline soils of Mexico.</title>
        <authorList>
            <person name="Verastegui-Valdes M.M."/>
            <person name="Zhang Y.J."/>
            <person name="Rivera-Orduna F.N."/>
            <person name="Cheng H.P."/>
            <person name="Sui X.H."/>
            <person name="Wang E.T."/>
        </authorList>
    </citation>
    <scope>NUCLEOTIDE SEQUENCE [LARGE SCALE GENOMIC DNA]</scope>
    <source>
        <strain evidence="1 2">FG01</strain>
    </source>
</reference>
<name>A0A2S3YVK2_9HYPH</name>
<sequence>MSLDLLGAEGLTLNFEKPHGMIVGHVCERSKRYRLTADRGLANGLLIQPLDLVTGRPKQFATDAFGSAEPRLSVPVYKL</sequence>
<comment type="caution">
    <text evidence="1">The sequence shown here is derived from an EMBL/GenBank/DDBJ whole genome shotgun (WGS) entry which is preliminary data.</text>
</comment>
<gene>
    <name evidence="1" type="ORF">ATY31_00085</name>
</gene>
<evidence type="ECO:0000313" key="2">
    <source>
        <dbReference type="Proteomes" id="UP000237511"/>
    </source>
</evidence>
<dbReference type="RefSeq" id="WP_097526734.1">
    <property type="nucleotide sequence ID" value="NZ_LODU01000001.1"/>
</dbReference>
<evidence type="ECO:0000313" key="1">
    <source>
        <dbReference type="EMBL" id="POH35682.1"/>
    </source>
</evidence>
<proteinExistence type="predicted"/>
<dbReference type="Proteomes" id="UP000237511">
    <property type="component" value="Unassembled WGS sequence"/>
</dbReference>